<dbReference type="GO" id="GO:0008168">
    <property type="term" value="F:methyltransferase activity"/>
    <property type="evidence" value="ECO:0007669"/>
    <property type="project" value="UniProtKB-KW"/>
</dbReference>
<comment type="caution">
    <text evidence="9">The sequence shown here is derived from an EMBL/GenBank/DDBJ whole genome shotgun (WGS) entry which is preliminary data.</text>
</comment>
<dbReference type="EMBL" id="PKSG01000927">
    <property type="protein sequence ID" value="POR32011.1"/>
    <property type="molecule type" value="Genomic_DNA"/>
</dbReference>
<dbReference type="SUPFAM" id="SSF48264">
    <property type="entry name" value="Cytochrome P450"/>
    <property type="match status" value="1"/>
</dbReference>
<keyword evidence="9" id="KW-0808">Transferase</keyword>
<evidence type="ECO:0000256" key="2">
    <source>
        <dbReference type="ARBA" id="ARBA00010617"/>
    </source>
</evidence>
<keyword evidence="5 7" id="KW-0408">Iron</keyword>
<name>A0A2S4KPB6_9HYPO</name>
<evidence type="ECO:0000256" key="4">
    <source>
        <dbReference type="ARBA" id="ARBA00022723"/>
    </source>
</evidence>
<keyword evidence="4 7" id="KW-0479">Metal-binding</keyword>
<comment type="similarity">
    <text evidence="2">Belongs to the cytochrome P450 family.</text>
</comment>
<feature type="transmembrane region" description="Helical" evidence="8">
    <location>
        <begin position="269"/>
        <end position="294"/>
    </location>
</feature>
<comment type="cofactor">
    <cofactor evidence="1 7">
        <name>heme</name>
        <dbReference type="ChEBI" id="CHEBI:30413"/>
    </cofactor>
</comment>
<keyword evidence="8" id="KW-0812">Transmembrane</keyword>
<dbReference type="AlphaFoldDB" id="A0A2S4KPB6"/>
<dbReference type="InterPro" id="IPR002403">
    <property type="entry name" value="Cyt_P450_E_grp-IV"/>
</dbReference>
<keyword evidence="10" id="KW-1185">Reference proteome</keyword>
<keyword evidence="6" id="KW-0503">Monooxygenase</keyword>
<keyword evidence="9" id="KW-0489">Methyltransferase</keyword>
<keyword evidence="6" id="KW-0560">Oxidoreductase</keyword>
<dbReference type="Proteomes" id="UP000237481">
    <property type="component" value="Unassembled WGS sequence"/>
</dbReference>
<evidence type="ECO:0000256" key="6">
    <source>
        <dbReference type="ARBA" id="ARBA00023033"/>
    </source>
</evidence>
<organism evidence="9 10">
    <name type="scientific">Tolypocladium paradoxum</name>
    <dbReference type="NCBI Taxonomy" id="94208"/>
    <lineage>
        <taxon>Eukaryota</taxon>
        <taxon>Fungi</taxon>
        <taxon>Dikarya</taxon>
        <taxon>Ascomycota</taxon>
        <taxon>Pezizomycotina</taxon>
        <taxon>Sordariomycetes</taxon>
        <taxon>Hypocreomycetidae</taxon>
        <taxon>Hypocreales</taxon>
        <taxon>Ophiocordycipitaceae</taxon>
        <taxon>Tolypocladium</taxon>
    </lineage>
</organism>
<feature type="transmembrane region" description="Helical" evidence="8">
    <location>
        <begin position="12"/>
        <end position="32"/>
    </location>
</feature>
<evidence type="ECO:0000256" key="1">
    <source>
        <dbReference type="ARBA" id="ARBA00001971"/>
    </source>
</evidence>
<dbReference type="OrthoDB" id="1055148at2759"/>
<reference evidence="9 10" key="1">
    <citation type="submission" date="2018-01" db="EMBL/GenBank/DDBJ databases">
        <title>Harnessing the power of phylogenomics to disentangle the directionality and signatures of interkingdom host jumping in the parasitic fungal genus Tolypocladium.</title>
        <authorList>
            <person name="Quandt C.A."/>
            <person name="Patterson W."/>
            <person name="Spatafora J.W."/>
        </authorList>
    </citation>
    <scope>NUCLEOTIDE SEQUENCE [LARGE SCALE GENOMIC DNA]</scope>
    <source>
        <strain evidence="9 10">NRBC 100945</strain>
    </source>
</reference>
<dbReference type="Pfam" id="PF00067">
    <property type="entry name" value="p450"/>
    <property type="match status" value="1"/>
</dbReference>
<dbReference type="PANTHER" id="PTHR24304:SF2">
    <property type="entry name" value="24-HYDROXYCHOLESTEROL 7-ALPHA-HYDROXYLASE"/>
    <property type="match status" value="1"/>
</dbReference>
<evidence type="ECO:0000313" key="10">
    <source>
        <dbReference type="Proteomes" id="UP000237481"/>
    </source>
</evidence>
<dbReference type="GO" id="GO:0020037">
    <property type="term" value="F:heme binding"/>
    <property type="evidence" value="ECO:0007669"/>
    <property type="project" value="InterPro"/>
</dbReference>
<dbReference type="STRING" id="94208.A0A2S4KPB6"/>
<evidence type="ECO:0000256" key="7">
    <source>
        <dbReference type="PIRSR" id="PIRSR602403-1"/>
    </source>
</evidence>
<evidence type="ECO:0000256" key="3">
    <source>
        <dbReference type="ARBA" id="ARBA00022617"/>
    </source>
</evidence>
<dbReference type="InterPro" id="IPR050529">
    <property type="entry name" value="CYP450_sterol_14alpha_dmase"/>
</dbReference>
<proteinExistence type="inferred from homology"/>
<dbReference type="GO" id="GO:0016705">
    <property type="term" value="F:oxidoreductase activity, acting on paired donors, with incorporation or reduction of molecular oxygen"/>
    <property type="evidence" value="ECO:0007669"/>
    <property type="project" value="InterPro"/>
</dbReference>
<dbReference type="CDD" id="cd00302">
    <property type="entry name" value="cytochrome_P450"/>
    <property type="match status" value="1"/>
</dbReference>
<evidence type="ECO:0000256" key="5">
    <source>
        <dbReference type="ARBA" id="ARBA00023004"/>
    </source>
</evidence>
<evidence type="ECO:0000313" key="9">
    <source>
        <dbReference type="EMBL" id="POR32011.1"/>
    </source>
</evidence>
<dbReference type="Gene3D" id="1.10.630.10">
    <property type="entry name" value="Cytochrome P450"/>
    <property type="match status" value="1"/>
</dbReference>
<protein>
    <submittedName>
        <fullName evidence="9">Obtusifoliol 14-alpha demethylase</fullName>
    </submittedName>
</protein>
<accession>A0A2S4KPB6</accession>
<gene>
    <name evidence="9" type="ORF">TPAR_07778</name>
</gene>
<dbReference type="InterPro" id="IPR036396">
    <property type="entry name" value="Cyt_P450_sf"/>
</dbReference>
<keyword evidence="8" id="KW-0472">Membrane</keyword>
<feature type="binding site" description="axial binding residue" evidence="7">
    <location>
        <position position="435"/>
    </location>
    <ligand>
        <name>heme</name>
        <dbReference type="ChEBI" id="CHEBI:30413"/>
    </ligand>
    <ligandPart>
        <name>Fe</name>
        <dbReference type="ChEBI" id="CHEBI:18248"/>
    </ligandPart>
</feature>
<dbReference type="PRINTS" id="PR00465">
    <property type="entry name" value="EP450IV"/>
</dbReference>
<sequence length="523" mass="58159">MASALSALQSWLAGALVLLLTMAVLLVGRLTWRRPAFPSSAPRLLKGWPVIGSPGFFRARSDFLRDCRAKSPDGQFSFYYGAHPIVAVSGPSARSSYYTTRGLDVTSGFSALIAASPNVDHLLKRDITAHFTLMIKRFLQKHRLAANLHHLTTDTDVALRKISTLSAVEPFDVMINLVYQLTHRTLGSNDVAADPRLLAETLAAYGRMDCSSAIEVMFPGLPTPNKLRKMWAGAKLHWTFKKIMDDRRKTGRREPDAMQEMMDQGDKDVMISSIIMASLFAGLINSGFNAAWILCFLSNDPHWYAELRAEVDAAVSKHRLSEDETAADILPRLSIEEWETEFPLIDLGLRDSIRMITPGASIRKNISGKDIKIGDTGRVIPNNTFVVYPFDDAHMNDQLYKDPTKWDPGRYLSGREEDKRAPHAFVGWGSGLHPCCELCQFDSRELVQFAKLEITISTAMFMAYYDFTRCDKHGNATAEPLPNINRNAIGAKRPAANVFLKCSPRFEFVNGKQKGGNVAGRGG</sequence>
<dbReference type="PANTHER" id="PTHR24304">
    <property type="entry name" value="CYTOCHROME P450 FAMILY 7"/>
    <property type="match status" value="1"/>
</dbReference>
<evidence type="ECO:0000256" key="8">
    <source>
        <dbReference type="SAM" id="Phobius"/>
    </source>
</evidence>
<dbReference type="GO" id="GO:0004497">
    <property type="term" value="F:monooxygenase activity"/>
    <property type="evidence" value="ECO:0007669"/>
    <property type="project" value="UniProtKB-KW"/>
</dbReference>
<dbReference type="InterPro" id="IPR001128">
    <property type="entry name" value="Cyt_P450"/>
</dbReference>
<dbReference type="GO" id="GO:0032259">
    <property type="term" value="P:methylation"/>
    <property type="evidence" value="ECO:0007669"/>
    <property type="project" value="UniProtKB-KW"/>
</dbReference>
<keyword evidence="8" id="KW-1133">Transmembrane helix</keyword>
<dbReference type="GO" id="GO:0005506">
    <property type="term" value="F:iron ion binding"/>
    <property type="evidence" value="ECO:0007669"/>
    <property type="project" value="InterPro"/>
</dbReference>
<keyword evidence="3 7" id="KW-0349">Heme</keyword>